<accession>A0ABU1V8F6</accession>
<dbReference type="InterPro" id="IPR002925">
    <property type="entry name" value="Dienelactn_hydro"/>
</dbReference>
<keyword evidence="2" id="KW-0378">Hydrolase</keyword>
<dbReference type="InterPro" id="IPR029058">
    <property type="entry name" value="AB_hydrolase_fold"/>
</dbReference>
<protein>
    <submittedName>
        <fullName evidence="2">Carboxymethylenebutenolidase</fullName>
        <ecNumber evidence="2">3.1.1.45</ecNumber>
    </submittedName>
</protein>
<organism evidence="2 3">
    <name type="scientific">Hydrogenophaga laconesensis</name>
    <dbReference type="NCBI Taxonomy" id="1805971"/>
    <lineage>
        <taxon>Bacteria</taxon>
        <taxon>Pseudomonadati</taxon>
        <taxon>Pseudomonadota</taxon>
        <taxon>Betaproteobacteria</taxon>
        <taxon>Burkholderiales</taxon>
        <taxon>Comamonadaceae</taxon>
        <taxon>Hydrogenophaga</taxon>
    </lineage>
</organism>
<dbReference type="Proteomes" id="UP001265550">
    <property type="component" value="Unassembled WGS sequence"/>
</dbReference>
<dbReference type="SUPFAM" id="SSF53474">
    <property type="entry name" value="alpha/beta-Hydrolases"/>
    <property type="match status" value="1"/>
</dbReference>
<keyword evidence="3" id="KW-1185">Reference proteome</keyword>
<evidence type="ECO:0000259" key="1">
    <source>
        <dbReference type="Pfam" id="PF01738"/>
    </source>
</evidence>
<dbReference type="Pfam" id="PF01738">
    <property type="entry name" value="DLH"/>
    <property type="match status" value="1"/>
</dbReference>
<dbReference type="PANTHER" id="PTHR46623:SF10">
    <property type="entry name" value="CARBOXYMETHYLENEBUTENOLIDASE HOMOLOG"/>
    <property type="match status" value="1"/>
</dbReference>
<feature type="domain" description="Dienelactone hydrolase" evidence="1">
    <location>
        <begin position="16"/>
        <end position="240"/>
    </location>
</feature>
<sequence length="244" mass="26985">MKENWFDIATPDGTMNTFAACPDEGGPFPAVLFYMDAFGLREEIYAMVRRLASAGYFVVAPNLYYRRTPEFSTDQTPAGMARLFEMMSHLTNTGVTADTGALLAWLPSQAEVRHARVGAVGYCMSGPFVIAAAAAFPDQVACVASIHGAHLVTDRPDSPHLLARRLRSEVYLGCATNDKWAEPRVIAQLEAALQQSGTAHRVEWYGGAQHGFVFPQRTGVYDRPAAERHWSRLHALFDRHLLRA</sequence>
<proteinExistence type="predicted"/>
<evidence type="ECO:0000313" key="3">
    <source>
        <dbReference type="Proteomes" id="UP001265550"/>
    </source>
</evidence>
<dbReference type="RefSeq" id="WP_204732635.1">
    <property type="nucleotide sequence ID" value="NZ_JAVDWE010000002.1"/>
</dbReference>
<name>A0ABU1V8F6_9BURK</name>
<dbReference type="InterPro" id="IPR051049">
    <property type="entry name" value="Dienelactone_hydrolase-like"/>
</dbReference>
<dbReference type="GO" id="GO:0008806">
    <property type="term" value="F:carboxymethylenebutenolidase activity"/>
    <property type="evidence" value="ECO:0007669"/>
    <property type="project" value="UniProtKB-EC"/>
</dbReference>
<gene>
    <name evidence="2" type="ORF">J2X09_001240</name>
</gene>
<dbReference type="EC" id="3.1.1.45" evidence="2"/>
<dbReference type="EMBL" id="JAVDWE010000002">
    <property type="protein sequence ID" value="MDR7093508.1"/>
    <property type="molecule type" value="Genomic_DNA"/>
</dbReference>
<evidence type="ECO:0000313" key="2">
    <source>
        <dbReference type="EMBL" id="MDR7093508.1"/>
    </source>
</evidence>
<comment type="caution">
    <text evidence="2">The sequence shown here is derived from an EMBL/GenBank/DDBJ whole genome shotgun (WGS) entry which is preliminary data.</text>
</comment>
<dbReference type="PANTHER" id="PTHR46623">
    <property type="entry name" value="CARBOXYMETHYLENEBUTENOLIDASE-RELATED"/>
    <property type="match status" value="1"/>
</dbReference>
<dbReference type="Gene3D" id="3.40.50.1820">
    <property type="entry name" value="alpha/beta hydrolase"/>
    <property type="match status" value="1"/>
</dbReference>
<reference evidence="2 3" key="1">
    <citation type="submission" date="2023-07" db="EMBL/GenBank/DDBJ databases">
        <title>Sorghum-associated microbial communities from plants grown in Nebraska, USA.</title>
        <authorList>
            <person name="Schachtman D."/>
        </authorList>
    </citation>
    <scope>NUCLEOTIDE SEQUENCE [LARGE SCALE GENOMIC DNA]</scope>
    <source>
        <strain evidence="2 3">BE240</strain>
    </source>
</reference>